<dbReference type="Proteomes" id="UP000789920">
    <property type="component" value="Unassembled WGS sequence"/>
</dbReference>
<protein>
    <submittedName>
        <fullName evidence="1">28921_t:CDS:1</fullName>
    </submittedName>
</protein>
<feature type="non-terminal residue" evidence="1">
    <location>
        <position position="1"/>
    </location>
</feature>
<reference evidence="1" key="1">
    <citation type="submission" date="2021-06" db="EMBL/GenBank/DDBJ databases">
        <authorList>
            <person name="Kallberg Y."/>
            <person name="Tangrot J."/>
            <person name="Rosling A."/>
        </authorList>
    </citation>
    <scope>NUCLEOTIDE SEQUENCE</scope>
    <source>
        <strain evidence="1">MA461A</strain>
    </source>
</reference>
<dbReference type="EMBL" id="CAJVQC010047785">
    <property type="protein sequence ID" value="CAG8785255.1"/>
    <property type="molecule type" value="Genomic_DNA"/>
</dbReference>
<sequence length="205" mass="23614">ITVSTSTHLALQDKVSTSNKCPLKISLIGILQEMLQEVKSNENAILQTLITDYIGEEYNFIVKITFLYLNPHFVHLKNTVQAQELLIFVVEQMEIFNNEFYVYATEINFVNTHFESKKESINNITQATSAPKNLIHSKLFVMHQNISENKNKTLKSIDSSDNFETISLSVSYSSKHIQVEDDNIEQTSYKFDMKKNNSTNQNHEK</sequence>
<evidence type="ECO:0000313" key="2">
    <source>
        <dbReference type="Proteomes" id="UP000789920"/>
    </source>
</evidence>
<accession>A0ACA9RB57</accession>
<gene>
    <name evidence="1" type="ORF">RPERSI_LOCUS18190</name>
</gene>
<comment type="caution">
    <text evidence="1">The sequence shown here is derived from an EMBL/GenBank/DDBJ whole genome shotgun (WGS) entry which is preliminary data.</text>
</comment>
<proteinExistence type="predicted"/>
<keyword evidence="2" id="KW-1185">Reference proteome</keyword>
<feature type="non-terminal residue" evidence="1">
    <location>
        <position position="205"/>
    </location>
</feature>
<organism evidence="1 2">
    <name type="scientific">Racocetra persica</name>
    <dbReference type="NCBI Taxonomy" id="160502"/>
    <lineage>
        <taxon>Eukaryota</taxon>
        <taxon>Fungi</taxon>
        <taxon>Fungi incertae sedis</taxon>
        <taxon>Mucoromycota</taxon>
        <taxon>Glomeromycotina</taxon>
        <taxon>Glomeromycetes</taxon>
        <taxon>Diversisporales</taxon>
        <taxon>Gigasporaceae</taxon>
        <taxon>Racocetra</taxon>
    </lineage>
</organism>
<evidence type="ECO:0000313" key="1">
    <source>
        <dbReference type="EMBL" id="CAG8785255.1"/>
    </source>
</evidence>
<name>A0ACA9RB57_9GLOM</name>